<dbReference type="InterPro" id="IPR043137">
    <property type="entry name" value="GGT_ssub_C"/>
</dbReference>
<organism evidence="2 3">
    <name type="scientific">Diploscapter pachys</name>
    <dbReference type="NCBI Taxonomy" id="2018661"/>
    <lineage>
        <taxon>Eukaryota</taxon>
        <taxon>Metazoa</taxon>
        <taxon>Ecdysozoa</taxon>
        <taxon>Nematoda</taxon>
        <taxon>Chromadorea</taxon>
        <taxon>Rhabditida</taxon>
        <taxon>Rhabditina</taxon>
        <taxon>Rhabditomorpha</taxon>
        <taxon>Rhabditoidea</taxon>
        <taxon>Rhabditidae</taxon>
        <taxon>Diploscapter</taxon>
    </lineage>
</organism>
<evidence type="ECO:0000313" key="3">
    <source>
        <dbReference type="Proteomes" id="UP000218231"/>
    </source>
</evidence>
<dbReference type="Pfam" id="PF01019">
    <property type="entry name" value="G_glu_transpept"/>
    <property type="match status" value="1"/>
</dbReference>
<dbReference type="PANTHER" id="PTHR11686:SF46">
    <property type="entry name" value="GAMMA-GLUTAMYLTRANSPEPTIDASE 1"/>
    <property type="match status" value="1"/>
</dbReference>
<evidence type="ECO:0000256" key="1">
    <source>
        <dbReference type="PIRSR" id="PIRSR600101-2"/>
    </source>
</evidence>
<name>A0A2A2JNR1_9BILA</name>
<accession>A0A2A2JNR1</accession>
<dbReference type="GO" id="GO:0005886">
    <property type="term" value="C:plasma membrane"/>
    <property type="evidence" value="ECO:0007669"/>
    <property type="project" value="TreeGrafter"/>
</dbReference>
<proteinExistence type="predicted"/>
<protein>
    <submittedName>
        <fullName evidence="2">Uncharacterized protein</fullName>
    </submittedName>
</protein>
<dbReference type="EMBL" id="LIAE01010329">
    <property type="protein sequence ID" value="PAV63139.1"/>
    <property type="molecule type" value="Genomic_DNA"/>
</dbReference>
<keyword evidence="3" id="KW-1185">Reference proteome</keyword>
<dbReference type="Proteomes" id="UP000218231">
    <property type="component" value="Unassembled WGS sequence"/>
</dbReference>
<dbReference type="InterPro" id="IPR029055">
    <property type="entry name" value="Ntn_hydrolases_N"/>
</dbReference>
<dbReference type="AlphaFoldDB" id="A0A2A2JNR1"/>
<dbReference type="PANTHER" id="PTHR11686">
    <property type="entry name" value="GAMMA GLUTAMYL TRANSPEPTIDASE"/>
    <property type="match status" value="1"/>
</dbReference>
<dbReference type="GO" id="GO:0036374">
    <property type="term" value="F:glutathione hydrolase activity"/>
    <property type="evidence" value="ECO:0007669"/>
    <property type="project" value="InterPro"/>
</dbReference>
<dbReference type="InterPro" id="IPR000101">
    <property type="entry name" value="GGT_peptidase"/>
</dbReference>
<dbReference type="PRINTS" id="PR01210">
    <property type="entry name" value="GGTRANSPTASE"/>
</dbReference>
<gene>
    <name evidence="2" type="ORF">WR25_12396</name>
</gene>
<dbReference type="GO" id="GO:0006751">
    <property type="term" value="P:glutathione catabolic process"/>
    <property type="evidence" value="ECO:0007669"/>
    <property type="project" value="InterPro"/>
</dbReference>
<dbReference type="Gene3D" id="3.60.20.40">
    <property type="match status" value="1"/>
</dbReference>
<dbReference type="SUPFAM" id="SSF56235">
    <property type="entry name" value="N-terminal nucleophile aminohydrolases (Ntn hydrolases)"/>
    <property type="match status" value="1"/>
</dbReference>
<sequence>MQQFYRGEIANKIVEEMRIQEGLITKADLVNYDARLESPLELQVCNDFIIKGPRAPSILPLLLAAVKTLCEKYQNMNNLDQNEAYFDDILKTQNILEDYLLDIGDPHFDFETNELQESLMQGNLSQILLERLNSLENQKDSTQKTDRLNLASEFLNVVDLEGNIVSYSASLTNKRGSLKRSKQYGFFWNNAMSAFNSNGGKDIINTIQGKKRSRTSLMPMMLINRRTNEITSINSGSFDLSLAELLQTYTSGIYIRCYSALKPSIFFIESVSISISPSFFVQF</sequence>
<evidence type="ECO:0000313" key="2">
    <source>
        <dbReference type="EMBL" id="PAV63139.1"/>
    </source>
</evidence>
<comment type="caution">
    <text evidence="2">The sequence shown here is derived from an EMBL/GenBank/DDBJ whole genome shotgun (WGS) entry which is preliminary data.</text>
</comment>
<reference evidence="2 3" key="1">
    <citation type="journal article" date="2017" name="Curr. Biol.">
        <title>Genome architecture and evolution of a unichromosomal asexual nematode.</title>
        <authorList>
            <person name="Fradin H."/>
            <person name="Zegar C."/>
            <person name="Gutwein M."/>
            <person name="Lucas J."/>
            <person name="Kovtun M."/>
            <person name="Corcoran D."/>
            <person name="Baugh L.R."/>
            <person name="Kiontke K."/>
            <person name="Gunsalus K."/>
            <person name="Fitch D.H."/>
            <person name="Piano F."/>
        </authorList>
    </citation>
    <scope>NUCLEOTIDE SEQUENCE [LARGE SCALE GENOMIC DNA]</scope>
    <source>
        <strain evidence="2">PF1309</strain>
    </source>
</reference>
<dbReference type="OrthoDB" id="5873990at2759"/>
<feature type="binding site" evidence="1">
    <location>
        <begin position="215"/>
        <end position="216"/>
    </location>
    <ligand>
        <name>L-glutamate</name>
        <dbReference type="ChEBI" id="CHEBI:29985"/>
    </ligand>
</feature>
<dbReference type="STRING" id="2018661.A0A2A2JNR1"/>